<evidence type="ECO:0000313" key="1">
    <source>
        <dbReference type="EMBL" id="SIS75439.1"/>
    </source>
</evidence>
<organism evidence="1 2">
    <name type="scientific">Chryseobacterium gambrini</name>
    <dbReference type="NCBI Taxonomy" id="373672"/>
    <lineage>
        <taxon>Bacteria</taxon>
        <taxon>Pseudomonadati</taxon>
        <taxon>Bacteroidota</taxon>
        <taxon>Flavobacteriia</taxon>
        <taxon>Flavobacteriales</taxon>
        <taxon>Weeksellaceae</taxon>
        <taxon>Chryseobacterium group</taxon>
        <taxon>Chryseobacterium</taxon>
    </lineage>
</organism>
<dbReference type="EMBL" id="FTOV01000002">
    <property type="protein sequence ID" value="SIS75439.1"/>
    <property type="molecule type" value="Genomic_DNA"/>
</dbReference>
<proteinExistence type="predicted"/>
<accession>A0A1N7LNS3</accession>
<protein>
    <submittedName>
        <fullName evidence="1">Uncharacterized protein</fullName>
    </submittedName>
</protein>
<evidence type="ECO:0000313" key="2">
    <source>
        <dbReference type="Proteomes" id="UP000185781"/>
    </source>
</evidence>
<gene>
    <name evidence="1" type="ORF">SAMN05421785_102380</name>
</gene>
<dbReference type="Proteomes" id="UP000185781">
    <property type="component" value="Unassembled WGS sequence"/>
</dbReference>
<sequence>MSYRTYNIIIKINEESEKEDLKNRLTENFKFYNIREFFTPFRGIVCQANNKFKEYSFEQFPDQFFRNQDEVEDYYSESENHAVEFSKKNGDLEVVYIEVDCFGGRCASNGFVVQNGVKTKNEDVFHSAHMKLLHAIDYQYDSWHFYPFTRTFFTDKGGINGEILNFTFLAVLMAFNMEVEHNPDFEFNAAENEMQILLKDKFELYLMNLGRERIKVLGRLFDNSAETINSVKNLLNEALQGLEYYIEIDNFENGEKDSVSSISREKFQSVARVSYRAQIFNEIKIDFSPDVKEPVKNATTKKEGFFGKFFKNIFGK</sequence>
<reference evidence="1 2" key="1">
    <citation type="submission" date="2017-01" db="EMBL/GenBank/DDBJ databases">
        <authorList>
            <person name="Mah S.A."/>
            <person name="Swanson W.J."/>
            <person name="Moy G.W."/>
            <person name="Vacquier V.D."/>
        </authorList>
    </citation>
    <scope>NUCLEOTIDE SEQUENCE [LARGE SCALE GENOMIC DNA]</scope>
    <source>
        <strain evidence="1 2">DSM 18014</strain>
    </source>
</reference>
<name>A0A1N7LNS3_9FLAO</name>
<dbReference type="RefSeq" id="WP_076390838.1">
    <property type="nucleotide sequence ID" value="NZ_FTOV01000002.1"/>
</dbReference>
<dbReference type="STRING" id="373672.SAMN05421785_102380"/>
<dbReference type="OrthoDB" id="1428601at2"/>
<dbReference type="AlphaFoldDB" id="A0A1N7LNS3"/>